<proteinExistence type="predicted"/>
<dbReference type="Proteomes" id="UP000631114">
    <property type="component" value="Unassembled WGS sequence"/>
</dbReference>
<protein>
    <submittedName>
        <fullName evidence="1">Uncharacterized protein</fullName>
    </submittedName>
</protein>
<evidence type="ECO:0000313" key="2">
    <source>
        <dbReference type="Proteomes" id="UP000631114"/>
    </source>
</evidence>
<accession>A0A835MBV6</accession>
<dbReference type="OrthoDB" id="1897577at2759"/>
<name>A0A835MBV6_9MAGN</name>
<gene>
    <name evidence="1" type="ORF">IFM89_019395</name>
</gene>
<sequence>MISSNNFTGPLPETLAKLTNLKDLYAVGIAITTSLEKYPILFKTGPSSKKCKAMQASGLERPIPSGISLWPKMSDMRISDLNGTEAAFPPLSSMKNMKALCVVCLYVSYIVPKI</sequence>
<evidence type="ECO:0000313" key="1">
    <source>
        <dbReference type="EMBL" id="KAF9621309.1"/>
    </source>
</evidence>
<dbReference type="SUPFAM" id="SSF52058">
    <property type="entry name" value="L domain-like"/>
    <property type="match status" value="1"/>
</dbReference>
<dbReference type="AlphaFoldDB" id="A0A835MBV6"/>
<dbReference type="EMBL" id="JADFTS010000002">
    <property type="protein sequence ID" value="KAF9621309.1"/>
    <property type="molecule type" value="Genomic_DNA"/>
</dbReference>
<keyword evidence="2" id="KW-1185">Reference proteome</keyword>
<organism evidence="1 2">
    <name type="scientific">Coptis chinensis</name>
    <dbReference type="NCBI Taxonomy" id="261450"/>
    <lineage>
        <taxon>Eukaryota</taxon>
        <taxon>Viridiplantae</taxon>
        <taxon>Streptophyta</taxon>
        <taxon>Embryophyta</taxon>
        <taxon>Tracheophyta</taxon>
        <taxon>Spermatophyta</taxon>
        <taxon>Magnoliopsida</taxon>
        <taxon>Ranunculales</taxon>
        <taxon>Ranunculaceae</taxon>
        <taxon>Coptidoideae</taxon>
        <taxon>Coptis</taxon>
    </lineage>
</organism>
<reference evidence="1 2" key="1">
    <citation type="submission" date="2020-10" db="EMBL/GenBank/DDBJ databases">
        <title>The Coptis chinensis genome and diversification of protoberbering-type alkaloids.</title>
        <authorList>
            <person name="Wang B."/>
            <person name="Shu S."/>
            <person name="Song C."/>
            <person name="Liu Y."/>
        </authorList>
    </citation>
    <scope>NUCLEOTIDE SEQUENCE [LARGE SCALE GENOMIC DNA]</scope>
    <source>
        <strain evidence="1">HL-2020</strain>
        <tissue evidence="1">Leaf</tissue>
    </source>
</reference>
<comment type="caution">
    <text evidence="1">The sequence shown here is derived from an EMBL/GenBank/DDBJ whole genome shotgun (WGS) entry which is preliminary data.</text>
</comment>
<dbReference type="Gene3D" id="3.80.10.10">
    <property type="entry name" value="Ribonuclease Inhibitor"/>
    <property type="match status" value="1"/>
</dbReference>
<dbReference type="InterPro" id="IPR032675">
    <property type="entry name" value="LRR_dom_sf"/>
</dbReference>